<proteinExistence type="predicted"/>
<dbReference type="KEGG" id="tao:THIAE_02735"/>
<dbReference type="STRING" id="717772.THIAE_02735"/>
<dbReference type="Proteomes" id="UP000005380">
    <property type="component" value="Chromosome"/>
</dbReference>
<dbReference type="AlphaFoldDB" id="W0DUV0"/>
<keyword evidence="2" id="KW-1185">Reference proteome</keyword>
<accession>W0DUV0</accession>
<dbReference type="EMBL" id="CP007030">
    <property type="protein sequence ID" value="AHF02197.1"/>
    <property type="molecule type" value="Genomic_DNA"/>
</dbReference>
<name>W0DUV0_9GAMM</name>
<dbReference type="InParanoid" id="W0DUV0"/>
<organism evidence="1 2">
    <name type="scientific">Thiomicrospira aerophila AL3</name>
    <dbReference type="NCBI Taxonomy" id="717772"/>
    <lineage>
        <taxon>Bacteria</taxon>
        <taxon>Pseudomonadati</taxon>
        <taxon>Pseudomonadota</taxon>
        <taxon>Gammaproteobacteria</taxon>
        <taxon>Thiotrichales</taxon>
        <taxon>Piscirickettsiaceae</taxon>
        <taxon>Thiomicrospira</taxon>
    </lineage>
</organism>
<gene>
    <name evidence="1" type="ORF">THIAE_02735</name>
</gene>
<reference evidence="1 2" key="1">
    <citation type="submission" date="2013-12" db="EMBL/GenBank/DDBJ databases">
        <authorList>
            <consortium name="DOE Joint Genome Institute"/>
            <person name="Kappler U."/>
            <person name="Huntemann M."/>
            <person name="Han J."/>
            <person name="Chen A."/>
            <person name="Kyrpides N."/>
            <person name="Mavromatis K."/>
            <person name="Markowitz V."/>
            <person name="Palaniappan K."/>
            <person name="Ivanova N."/>
            <person name="Schaumberg A."/>
            <person name="Pati A."/>
            <person name="Liolios K."/>
            <person name="Nordberg H.P."/>
            <person name="Cantor M.N."/>
            <person name="Hua S.X."/>
            <person name="Woyke T."/>
        </authorList>
    </citation>
    <scope>NUCLEOTIDE SEQUENCE [LARGE SCALE GENOMIC DNA]</scope>
    <source>
        <strain evidence="2">AL2</strain>
    </source>
</reference>
<evidence type="ECO:0000313" key="2">
    <source>
        <dbReference type="Proteomes" id="UP000005380"/>
    </source>
</evidence>
<evidence type="ECO:0000313" key="1">
    <source>
        <dbReference type="EMBL" id="AHF02197.1"/>
    </source>
</evidence>
<dbReference type="HOGENOM" id="CLU_3405951_0_0_6"/>
<protein>
    <submittedName>
        <fullName evidence="1">Uncharacterized protein</fullName>
    </submittedName>
</protein>
<sequence>MNKIVIETFNEFRRFGSAVSLLISLLLTNY</sequence>